<feature type="transmembrane region" description="Helical" evidence="2">
    <location>
        <begin position="94"/>
        <end position="119"/>
    </location>
</feature>
<keyword evidence="2" id="KW-0472">Membrane</keyword>
<reference evidence="3 4" key="1">
    <citation type="submission" date="2023-02" db="EMBL/GenBank/DDBJ databases">
        <title>Genome sequencing required for Actinomycetospora new species description.</title>
        <authorList>
            <person name="Saimee Y."/>
            <person name="Duangmal K."/>
        </authorList>
    </citation>
    <scope>NUCLEOTIDE SEQUENCE [LARGE SCALE GENOMIC DNA]</scope>
    <source>
        <strain evidence="3 4">DW7H6</strain>
    </source>
</reference>
<feature type="compositionally biased region" description="Pro residues" evidence="1">
    <location>
        <begin position="66"/>
        <end position="82"/>
    </location>
</feature>
<keyword evidence="2" id="KW-1133">Transmembrane helix</keyword>
<sequence length="281" mass="28769">MSTGTTARADRIAVRIVSRAAPVQPAASAAPAAGRYVPVPTGTPAPGLAAVPTPRPAPSPRVEVSPPVPPAPPTPTPPPPPPDRGRRPGRRLSAVLLGFVIGLVVGLLGVAGMVAVVGWPPGPDRAAPGAAPAPVLPGRLAAAFPDLTALGTACAAYPPGADEYVTSTGARPVAVVRCDHGAAVPGGFVYYAEWPTVADALRWQADQVQWGPSVDGAVQWRDGGGQLQGPWHTRAAADGTVYATAAYSERPYTFDVVTRSAQDSQRMRSVLHLRPATEVPG</sequence>
<name>A0ABT5SVI2_9PSEU</name>
<gene>
    <name evidence="3" type="ORF">PGB27_16130</name>
</gene>
<protein>
    <recommendedName>
        <fullName evidence="5">DUF3558 domain-containing protein</fullName>
    </recommendedName>
</protein>
<feature type="compositionally biased region" description="Low complexity" evidence="1">
    <location>
        <begin position="21"/>
        <end position="33"/>
    </location>
</feature>
<evidence type="ECO:0000256" key="1">
    <source>
        <dbReference type="SAM" id="MobiDB-lite"/>
    </source>
</evidence>
<comment type="caution">
    <text evidence="3">The sequence shown here is derived from an EMBL/GenBank/DDBJ whole genome shotgun (WGS) entry which is preliminary data.</text>
</comment>
<accession>A0ABT5SVI2</accession>
<dbReference type="RefSeq" id="WP_274201392.1">
    <property type="nucleotide sequence ID" value="NZ_JAQZAO010000006.1"/>
</dbReference>
<evidence type="ECO:0000313" key="4">
    <source>
        <dbReference type="Proteomes" id="UP001300763"/>
    </source>
</evidence>
<feature type="region of interest" description="Disordered" evidence="1">
    <location>
        <begin position="21"/>
        <end position="89"/>
    </location>
</feature>
<proteinExistence type="predicted"/>
<organism evidence="3 4">
    <name type="scientific">Actinomycetospora lemnae</name>
    <dbReference type="NCBI Taxonomy" id="3019891"/>
    <lineage>
        <taxon>Bacteria</taxon>
        <taxon>Bacillati</taxon>
        <taxon>Actinomycetota</taxon>
        <taxon>Actinomycetes</taxon>
        <taxon>Pseudonocardiales</taxon>
        <taxon>Pseudonocardiaceae</taxon>
        <taxon>Actinomycetospora</taxon>
    </lineage>
</organism>
<keyword evidence="2" id="KW-0812">Transmembrane</keyword>
<dbReference type="EMBL" id="JAQZAO010000006">
    <property type="protein sequence ID" value="MDD7966865.1"/>
    <property type="molecule type" value="Genomic_DNA"/>
</dbReference>
<evidence type="ECO:0008006" key="5">
    <source>
        <dbReference type="Google" id="ProtNLM"/>
    </source>
</evidence>
<keyword evidence="4" id="KW-1185">Reference proteome</keyword>
<dbReference type="Proteomes" id="UP001300763">
    <property type="component" value="Unassembled WGS sequence"/>
</dbReference>
<evidence type="ECO:0000256" key="2">
    <source>
        <dbReference type="SAM" id="Phobius"/>
    </source>
</evidence>
<evidence type="ECO:0000313" key="3">
    <source>
        <dbReference type="EMBL" id="MDD7966865.1"/>
    </source>
</evidence>